<dbReference type="OrthoDB" id="9809813at2"/>
<dbReference type="GO" id="GO:0000270">
    <property type="term" value="P:peptidoglycan metabolic process"/>
    <property type="evidence" value="ECO:0007669"/>
    <property type="project" value="TreeGrafter"/>
</dbReference>
<sequence>MILLTLSVAAVLLALISLRDRHALSKSNLALRLGASVLLVLGGLFSLENLYLLGKLLGRLAMPTGLVWLLLWALIFKAFWENQRKAVFVFSGILVAYTLAGNVWLGGVLTGTLEAEWMDVVAQKHEPFEAVLVLGGGATGDAEYAQVNDAGDRVVLGARLYHRGLTPVLVTSGSSIPGLGSYVDVSEATTAIWTELAVPESAIVRMPEPKNTREEIAGIKELMKEKGWTRVGLVTSAWHMRRAMKLAKDQDVKLHPLPADFRTRTGWDGILSIVPDAHGFINVQRACWEYLGAATGR</sequence>
<dbReference type="Proteomes" id="UP000321595">
    <property type="component" value="Chromosome"/>
</dbReference>
<dbReference type="Gene3D" id="3.40.50.620">
    <property type="entry name" value="HUPs"/>
    <property type="match status" value="1"/>
</dbReference>
<gene>
    <name evidence="3" type="ORF">FRD01_19410</name>
</gene>
<organism evidence="3 4">
    <name type="scientific">Microvenator marinus</name>
    <dbReference type="NCBI Taxonomy" id="2600177"/>
    <lineage>
        <taxon>Bacteria</taxon>
        <taxon>Deltaproteobacteria</taxon>
        <taxon>Bradymonadales</taxon>
        <taxon>Microvenatoraceae</taxon>
        <taxon>Microvenator</taxon>
    </lineage>
</organism>
<proteinExistence type="predicted"/>
<keyword evidence="1" id="KW-1133">Transmembrane helix</keyword>
<dbReference type="PANTHER" id="PTHR30336:SF4">
    <property type="entry name" value="ENVELOPE BIOGENESIS FACTOR ELYC"/>
    <property type="match status" value="1"/>
</dbReference>
<dbReference type="EMBL" id="CP042467">
    <property type="protein sequence ID" value="QED29362.1"/>
    <property type="molecule type" value="Genomic_DNA"/>
</dbReference>
<feature type="transmembrane region" description="Helical" evidence="1">
    <location>
        <begin position="29"/>
        <end position="53"/>
    </location>
</feature>
<evidence type="ECO:0000313" key="3">
    <source>
        <dbReference type="EMBL" id="QED29362.1"/>
    </source>
</evidence>
<feature type="transmembrane region" description="Helical" evidence="1">
    <location>
        <begin position="86"/>
        <end position="109"/>
    </location>
</feature>
<dbReference type="Pfam" id="PF02698">
    <property type="entry name" value="DUF218"/>
    <property type="match status" value="1"/>
</dbReference>
<evidence type="ECO:0000256" key="1">
    <source>
        <dbReference type="SAM" id="Phobius"/>
    </source>
</evidence>
<dbReference type="KEGG" id="bbae:FRD01_19410"/>
<reference evidence="3 4" key="1">
    <citation type="submission" date="2019-08" db="EMBL/GenBank/DDBJ databases">
        <authorList>
            <person name="Liang Q."/>
        </authorList>
    </citation>
    <scope>NUCLEOTIDE SEQUENCE [LARGE SCALE GENOMIC DNA]</scope>
    <source>
        <strain evidence="3 4">V1718</strain>
    </source>
</reference>
<keyword evidence="4" id="KW-1185">Reference proteome</keyword>
<name>A0A5B8XTW0_9DELT</name>
<evidence type="ECO:0000259" key="2">
    <source>
        <dbReference type="Pfam" id="PF02698"/>
    </source>
</evidence>
<dbReference type="InterPro" id="IPR003848">
    <property type="entry name" value="DUF218"/>
</dbReference>
<feature type="transmembrane region" description="Helical" evidence="1">
    <location>
        <begin position="60"/>
        <end position="80"/>
    </location>
</feature>
<dbReference type="InterPro" id="IPR051599">
    <property type="entry name" value="Cell_Envelope_Assoc"/>
</dbReference>
<keyword evidence="1" id="KW-0812">Transmembrane</keyword>
<dbReference type="PANTHER" id="PTHR30336">
    <property type="entry name" value="INNER MEMBRANE PROTEIN, PROBABLE PERMEASE"/>
    <property type="match status" value="1"/>
</dbReference>
<accession>A0A5B8XTW0</accession>
<dbReference type="CDD" id="cd06259">
    <property type="entry name" value="YdcF-like"/>
    <property type="match status" value="1"/>
</dbReference>
<dbReference type="GO" id="GO:0043164">
    <property type="term" value="P:Gram-negative-bacterium-type cell wall biogenesis"/>
    <property type="evidence" value="ECO:0007669"/>
    <property type="project" value="TreeGrafter"/>
</dbReference>
<dbReference type="AlphaFoldDB" id="A0A5B8XTW0"/>
<keyword evidence="1" id="KW-0472">Membrane</keyword>
<protein>
    <submittedName>
        <fullName evidence="3">YdcF family protein</fullName>
    </submittedName>
</protein>
<feature type="domain" description="DUF218" evidence="2">
    <location>
        <begin position="129"/>
        <end position="292"/>
    </location>
</feature>
<dbReference type="GO" id="GO:0005886">
    <property type="term" value="C:plasma membrane"/>
    <property type="evidence" value="ECO:0007669"/>
    <property type="project" value="TreeGrafter"/>
</dbReference>
<dbReference type="InterPro" id="IPR014729">
    <property type="entry name" value="Rossmann-like_a/b/a_fold"/>
</dbReference>
<evidence type="ECO:0000313" key="4">
    <source>
        <dbReference type="Proteomes" id="UP000321595"/>
    </source>
</evidence>